<dbReference type="EMBL" id="LXTC01000006">
    <property type="protein sequence ID" value="OBA19616.1"/>
    <property type="molecule type" value="Genomic_DNA"/>
</dbReference>
<evidence type="ECO:0000313" key="1">
    <source>
        <dbReference type="EMBL" id="OBA19616.1"/>
    </source>
</evidence>
<dbReference type="GeneID" id="30027321"/>
<dbReference type="RefSeq" id="XP_018710144.1">
    <property type="nucleotide sequence ID" value="XM_018854345.1"/>
</dbReference>
<organism evidence="1 2">
    <name type="scientific">Metschnikowia bicuspidata var. bicuspidata NRRL YB-4993</name>
    <dbReference type="NCBI Taxonomy" id="869754"/>
    <lineage>
        <taxon>Eukaryota</taxon>
        <taxon>Fungi</taxon>
        <taxon>Dikarya</taxon>
        <taxon>Ascomycota</taxon>
        <taxon>Saccharomycotina</taxon>
        <taxon>Pichiomycetes</taxon>
        <taxon>Metschnikowiaceae</taxon>
        <taxon>Metschnikowia</taxon>
    </lineage>
</organism>
<sequence>MQAKLKYTNIGPRLMVTKPVASPVTAEYLMGLSPRQRLTCVYKRMYKLRFMAGDSQSQQEEFKNLLRRKFQKQDFNIRRNKLLGLDEQLLEQSMARRLANTYAFLFNATCEPDRTIPEVNFYHDLEDALKSRHETSVIHTMLRMEYETPSILKYDYAYRWVEGVKDFYKLADQELLSKDYNKLAGSKIAHFIGFLQYERSVAYLNESLTLCL</sequence>
<gene>
    <name evidence="1" type="ORF">METBIDRAFT_13363</name>
</gene>
<dbReference type="AlphaFoldDB" id="A0A1A0H6F8"/>
<name>A0A1A0H6F8_9ASCO</name>
<evidence type="ECO:0000313" key="2">
    <source>
        <dbReference type="Proteomes" id="UP000092555"/>
    </source>
</evidence>
<dbReference type="Proteomes" id="UP000092555">
    <property type="component" value="Unassembled WGS sequence"/>
</dbReference>
<proteinExistence type="predicted"/>
<comment type="caution">
    <text evidence="1">The sequence shown here is derived from an EMBL/GenBank/DDBJ whole genome shotgun (WGS) entry which is preliminary data.</text>
</comment>
<dbReference type="OrthoDB" id="3991133at2759"/>
<accession>A0A1A0H6F8</accession>
<keyword evidence="2" id="KW-1185">Reference proteome</keyword>
<protein>
    <submittedName>
        <fullName evidence="1">Uncharacterized protein</fullName>
    </submittedName>
</protein>
<reference evidence="1 2" key="1">
    <citation type="submission" date="2016-05" db="EMBL/GenBank/DDBJ databases">
        <title>Comparative genomics of biotechnologically important yeasts.</title>
        <authorList>
            <consortium name="DOE Joint Genome Institute"/>
            <person name="Riley R."/>
            <person name="Haridas S."/>
            <person name="Wolfe K.H."/>
            <person name="Lopes M.R."/>
            <person name="Hittinger C.T."/>
            <person name="Goker M."/>
            <person name="Salamov A."/>
            <person name="Wisecaver J."/>
            <person name="Long T.M."/>
            <person name="Aerts A.L."/>
            <person name="Barry K."/>
            <person name="Choi C."/>
            <person name="Clum A."/>
            <person name="Coughlan A.Y."/>
            <person name="Deshpande S."/>
            <person name="Douglass A.P."/>
            <person name="Hanson S.J."/>
            <person name="Klenk H.-P."/>
            <person name="LaButti K."/>
            <person name="Lapidus A."/>
            <person name="Lindquist E."/>
            <person name="Lipzen A."/>
            <person name="Meier-kolthoff J.P."/>
            <person name="Ohm R.A."/>
            <person name="Otillar R.P."/>
            <person name="Pangilinan J."/>
            <person name="Peng Y."/>
            <person name="Rokas A."/>
            <person name="Rosa C.A."/>
            <person name="Scheuner C."/>
            <person name="Sibirny A.A."/>
            <person name="Slot J.C."/>
            <person name="Stielow J.B."/>
            <person name="Sun H."/>
            <person name="Kurtzman C.P."/>
            <person name="Blackwell M."/>
            <person name="Grigoriev I.V."/>
            <person name="Jeffries T.W."/>
        </authorList>
    </citation>
    <scope>NUCLEOTIDE SEQUENCE [LARGE SCALE GENOMIC DNA]</scope>
    <source>
        <strain evidence="1 2">NRRL YB-4993</strain>
    </source>
</reference>